<protein>
    <submittedName>
        <fullName evidence="1">Uncharacterized protein</fullName>
    </submittedName>
</protein>
<keyword evidence="2" id="KW-1185">Reference proteome</keyword>
<accession>A0A8S4C1A1</accession>
<gene>
    <name evidence="1" type="ORF">MHYMCMPASI_00323</name>
</gene>
<proteinExistence type="predicted"/>
<sequence>VHRDYSSALNEGIKDIMRLVQYFFGLMRIGDYAVNYAFDGRRINNFWNGVKSVFFLKT</sequence>
<dbReference type="EMBL" id="CAJVAF010000104">
    <property type="protein sequence ID" value="CAG7590513.1"/>
    <property type="molecule type" value="Genomic_DNA"/>
</dbReference>
<comment type="caution">
    <text evidence="1">The sequence shown here is derived from an EMBL/GenBank/DDBJ whole genome shotgun (WGS) entry which is preliminary data.</text>
</comment>
<evidence type="ECO:0000313" key="2">
    <source>
        <dbReference type="Proteomes" id="UP000837675"/>
    </source>
</evidence>
<dbReference type="AlphaFoldDB" id="A0A8S4C1A1"/>
<reference evidence="1" key="1">
    <citation type="submission" date="2021-06" db="EMBL/GenBank/DDBJ databases">
        <authorList>
            <person name="Nardi T."/>
            <person name="Nardi T."/>
        </authorList>
    </citation>
    <scope>NUCLEOTIDE SEQUENCE</scope>
</reference>
<feature type="non-terminal residue" evidence="1">
    <location>
        <position position="1"/>
    </location>
</feature>
<organism evidence="1 2">
    <name type="scientific">Hyalomma marginatum</name>
    <dbReference type="NCBI Taxonomy" id="34627"/>
    <lineage>
        <taxon>Eukaryota</taxon>
        <taxon>Metazoa</taxon>
        <taxon>Ecdysozoa</taxon>
        <taxon>Arthropoda</taxon>
        <taxon>Chelicerata</taxon>
        <taxon>Arachnida</taxon>
        <taxon>Acari</taxon>
        <taxon>Parasitiformes</taxon>
        <taxon>Ixodida</taxon>
        <taxon>Ixodoidea</taxon>
        <taxon>Ixodidae</taxon>
        <taxon>Hyalomminae</taxon>
        <taxon>Hyalomma</taxon>
    </lineage>
</organism>
<evidence type="ECO:0000313" key="1">
    <source>
        <dbReference type="EMBL" id="CAG7590513.1"/>
    </source>
</evidence>
<dbReference type="Proteomes" id="UP000837675">
    <property type="component" value="Unassembled WGS sequence"/>
</dbReference>
<name>A0A8S4C1A1_9ACAR</name>